<name>A0A2R6Y3S8_9BACL</name>
<reference evidence="2" key="1">
    <citation type="journal article" date="2018" name="Sci. Rep.">
        <title>Lignite coal burning seam in the remote Altai Mountains harbors a hydrogen-driven thermophilic microbial community.</title>
        <authorList>
            <person name="Kadnikov V.V."/>
            <person name="Mardanov A.V."/>
            <person name="Ivasenko D.A."/>
            <person name="Antsiferov D.V."/>
            <person name="Beletsky A.V."/>
            <person name="Karnachuk O.V."/>
            <person name="Ravin N.V."/>
        </authorList>
    </citation>
    <scope>NUCLEOTIDE SEQUENCE [LARGE SCALE GENOMIC DNA]</scope>
</reference>
<comment type="caution">
    <text evidence="1">The sequence shown here is derived from an EMBL/GenBank/DDBJ whole genome shotgun (WGS) entry which is preliminary data.</text>
</comment>
<evidence type="ECO:0000313" key="1">
    <source>
        <dbReference type="EMBL" id="PTQ57336.1"/>
    </source>
</evidence>
<evidence type="ECO:0000313" key="2">
    <source>
        <dbReference type="Proteomes" id="UP000244338"/>
    </source>
</evidence>
<dbReference type="Proteomes" id="UP000244338">
    <property type="component" value="Unassembled WGS sequence"/>
</dbReference>
<accession>A0A2R6Y3S8</accession>
<evidence type="ECO:0008006" key="3">
    <source>
        <dbReference type="Google" id="ProtNLM"/>
    </source>
</evidence>
<dbReference type="AlphaFoldDB" id="A0A2R6Y3S8"/>
<sequence>MERAKTIYPDRKEPSHQWRPICLRWGPDGLLYTTLGYWLTVIDPKTLNSQAFDETSLIAIGADGHIYYAKGARLFRMKCKGA</sequence>
<gene>
    <name evidence="1" type="ORF">BSOLF_1652</name>
</gene>
<proteinExistence type="predicted"/>
<organism evidence="1 2">
    <name type="scientific">Candidatus Carbonibacillus altaicus</name>
    <dbReference type="NCBI Taxonomy" id="2163959"/>
    <lineage>
        <taxon>Bacteria</taxon>
        <taxon>Bacillati</taxon>
        <taxon>Bacillota</taxon>
        <taxon>Bacilli</taxon>
        <taxon>Bacillales</taxon>
        <taxon>Candidatus Carbonibacillus</taxon>
    </lineage>
</organism>
<dbReference type="EMBL" id="PEBX01000008">
    <property type="protein sequence ID" value="PTQ57336.1"/>
    <property type="molecule type" value="Genomic_DNA"/>
</dbReference>
<protein>
    <recommendedName>
        <fullName evidence="3">Dehydrogenase</fullName>
    </recommendedName>
</protein>